<dbReference type="SUPFAM" id="SSF47769">
    <property type="entry name" value="SAM/Pointed domain"/>
    <property type="match status" value="1"/>
</dbReference>
<dbReference type="Gene3D" id="3.30.505.10">
    <property type="entry name" value="SH2 domain"/>
    <property type="match status" value="1"/>
</dbReference>
<sequence length="553" mass="63159">MNLPSKQECEGWDQTQMAHFMFKNKMPECAATISRFNITGRRFLNLSETDLIKFSPVYQPQLQKMVQDIRKNDGSLLDKLRRLKNKPLPNLPAKDYKDEFRDGNQMHDPDYDNGSYVDLPDDDNYEPPPSHRALIPPPATLPRGEYIDNLQNPPSRPPRTPIRPSKLSQQLPPEPIIHSVDEDTYIDPDASNEEDNYVKPERSQTCDFFEPFDKQEKSFSLPTSRLCPPVQTKLSFSLPPKPSTRSNTKRFSADDERPTHDYEEENYEVCDINKGFRDQHAGDLPPAPPKPPPKELCPPVQTKLSFSLPPKPSTRSNTKRFSADDERPTHDYEEENYEVCDINKGFRDQHAGDIPPAPPKPPPKERVPQSPLQSRPEFKSREFESSKPSKPEKQLSSLSFKRPKAPLPQFNSLKPPERGSPPVDNGSVDQDKTCQDADVCNKAWYASACDRRTADEALMRFNKDGAFMVRKSSGHDAQQPYTLVVFYKGRVYNIPIRFMPNTQQFALGREKRGEEFFSSVSSIIENHQKNPLVLIDAQSNSKDTTKLCFPVKP</sequence>
<dbReference type="GO" id="GO:0007169">
    <property type="term" value="P:cell surface receptor protein tyrosine kinase signaling pathway"/>
    <property type="evidence" value="ECO:0000318"/>
    <property type="project" value="GO_Central"/>
</dbReference>
<proteinExistence type="predicted"/>
<evidence type="ECO:0000313" key="6">
    <source>
        <dbReference type="Proteomes" id="UP000001038"/>
    </source>
</evidence>
<dbReference type="InterPro" id="IPR000980">
    <property type="entry name" value="SH2"/>
</dbReference>
<dbReference type="Ensembl" id="ENSORLT00000032318.1">
    <property type="protein sequence ID" value="ENSORLP00000026167.1"/>
    <property type="gene ID" value="ENSORLG00000000661.2"/>
</dbReference>
<dbReference type="AlphaFoldDB" id="A0A3B3H4M6"/>
<feature type="compositionally biased region" description="Pro residues" evidence="3">
    <location>
        <begin position="285"/>
        <end position="296"/>
    </location>
</feature>
<dbReference type="PANTHER" id="PTHR14098">
    <property type="entry name" value="SH2 DOMAIN CONTAINING PROTEIN"/>
    <property type="match status" value="1"/>
</dbReference>
<dbReference type="STRING" id="8090.ENSORLP00000041180"/>
<feature type="region of interest" description="Disordered" evidence="3">
    <location>
        <begin position="346"/>
        <end position="431"/>
    </location>
</feature>
<protein>
    <submittedName>
        <fullName evidence="5">B cell linker</fullName>
    </submittedName>
</protein>
<dbReference type="CDD" id="cd09929">
    <property type="entry name" value="SH2_BLNK_SLP-76"/>
    <property type="match status" value="1"/>
</dbReference>
<dbReference type="SUPFAM" id="SSF55550">
    <property type="entry name" value="SH2 domain"/>
    <property type="match status" value="1"/>
</dbReference>
<dbReference type="FunFam" id="3.30.505.10:FF:000016">
    <property type="entry name" value="B-cell linker protein isoform 2"/>
    <property type="match status" value="1"/>
</dbReference>
<evidence type="ECO:0000259" key="4">
    <source>
        <dbReference type="PROSITE" id="PS50001"/>
    </source>
</evidence>
<evidence type="ECO:0000256" key="3">
    <source>
        <dbReference type="SAM" id="MobiDB-lite"/>
    </source>
</evidence>
<feature type="compositionally biased region" description="Basic and acidic residues" evidence="3">
    <location>
        <begin position="376"/>
        <end position="393"/>
    </location>
</feature>
<dbReference type="GO" id="GO:0005737">
    <property type="term" value="C:cytoplasm"/>
    <property type="evidence" value="ECO:0007669"/>
    <property type="project" value="UniProtKB-ARBA"/>
</dbReference>
<dbReference type="KEGG" id="ola:101162065"/>
<dbReference type="Gene3D" id="1.10.150.50">
    <property type="entry name" value="Transcription Factor, Ets-1"/>
    <property type="match status" value="1"/>
</dbReference>
<feature type="compositionally biased region" description="Basic and acidic residues" evidence="3">
    <location>
        <begin position="321"/>
        <end position="331"/>
    </location>
</feature>
<evidence type="ECO:0000313" key="5">
    <source>
        <dbReference type="Ensembl" id="ENSORLP00000026167.1"/>
    </source>
</evidence>
<dbReference type="GeneID" id="101162065"/>
<dbReference type="GeneTree" id="ENSGT00940000155715"/>
<dbReference type="Pfam" id="PF00017">
    <property type="entry name" value="SH2"/>
    <property type="match status" value="1"/>
</dbReference>
<feature type="domain" description="SH2" evidence="4">
    <location>
        <begin position="444"/>
        <end position="551"/>
    </location>
</feature>
<dbReference type="InterPro" id="IPR013761">
    <property type="entry name" value="SAM/pointed_sf"/>
</dbReference>
<feature type="compositionally biased region" description="Basic and acidic residues" evidence="3">
    <location>
        <begin position="94"/>
        <end position="110"/>
    </location>
</feature>
<keyword evidence="6" id="KW-1185">Reference proteome</keyword>
<dbReference type="Proteomes" id="UP000001038">
    <property type="component" value="Chromosome 15"/>
</dbReference>
<feature type="compositionally biased region" description="Basic and acidic residues" evidence="3">
    <location>
        <begin position="251"/>
        <end position="260"/>
    </location>
</feature>
<dbReference type="CTD" id="29760"/>
<feature type="compositionally biased region" description="Pro residues" evidence="3">
    <location>
        <begin position="126"/>
        <end position="140"/>
    </location>
</feature>
<dbReference type="SMART" id="SM00252">
    <property type="entry name" value="SH2"/>
    <property type="match status" value="1"/>
</dbReference>
<dbReference type="Bgee" id="ENSORLG00000000661">
    <property type="expression patterns" value="Expressed in mesonephros and 11 other cell types or tissues"/>
</dbReference>
<dbReference type="OrthoDB" id="10044490at2759"/>
<dbReference type="InterPro" id="IPR051751">
    <property type="entry name" value="Immunoreceptor_sig_adapters"/>
</dbReference>
<feature type="region of interest" description="Disordered" evidence="3">
    <location>
        <begin position="275"/>
        <end position="333"/>
    </location>
</feature>
<accession>A0A3B3H4M6</accession>
<reference evidence="5" key="2">
    <citation type="submission" date="2025-05" db="UniProtKB">
        <authorList>
            <consortium name="Ensembl"/>
        </authorList>
    </citation>
    <scope>IDENTIFICATION</scope>
    <source>
        <strain evidence="5">Hd-rR</strain>
    </source>
</reference>
<feature type="region of interest" description="Disordered" evidence="3">
    <location>
        <begin position="84"/>
        <end position="174"/>
    </location>
</feature>
<dbReference type="PROSITE" id="PS50001">
    <property type="entry name" value="SH2"/>
    <property type="match status" value="1"/>
</dbReference>
<reference evidence="5 6" key="1">
    <citation type="journal article" date="2007" name="Nature">
        <title>The medaka draft genome and insights into vertebrate genome evolution.</title>
        <authorList>
            <person name="Kasahara M."/>
            <person name="Naruse K."/>
            <person name="Sasaki S."/>
            <person name="Nakatani Y."/>
            <person name="Qu W."/>
            <person name="Ahsan B."/>
            <person name="Yamada T."/>
            <person name="Nagayasu Y."/>
            <person name="Doi K."/>
            <person name="Kasai Y."/>
            <person name="Jindo T."/>
            <person name="Kobayashi D."/>
            <person name="Shimada A."/>
            <person name="Toyoda A."/>
            <person name="Kuroki Y."/>
            <person name="Fujiyama A."/>
            <person name="Sasaki T."/>
            <person name="Shimizu A."/>
            <person name="Asakawa S."/>
            <person name="Shimizu N."/>
            <person name="Hashimoto S."/>
            <person name="Yang J."/>
            <person name="Lee Y."/>
            <person name="Matsushima K."/>
            <person name="Sugano S."/>
            <person name="Sakaizumi M."/>
            <person name="Narita T."/>
            <person name="Ohishi K."/>
            <person name="Haga S."/>
            <person name="Ohta F."/>
            <person name="Nomoto H."/>
            <person name="Nogata K."/>
            <person name="Morishita T."/>
            <person name="Endo T."/>
            <person name="Shin-I T."/>
            <person name="Takeda H."/>
            <person name="Morishita S."/>
            <person name="Kohara Y."/>
        </authorList>
    </citation>
    <scope>NUCLEOTIDE SEQUENCE [LARGE SCALE GENOMIC DNA]</scope>
    <source>
        <strain evidence="5 6">Hd-rR</strain>
    </source>
</reference>
<evidence type="ECO:0000256" key="1">
    <source>
        <dbReference type="ARBA" id="ARBA00022999"/>
    </source>
</evidence>
<gene>
    <name evidence="5" type="primary">blnk</name>
</gene>
<dbReference type="PANTHER" id="PTHR14098:SF3">
    <property type="entry name" value="B-CELL LINKER PROTEIN"/>
    <property type="match status" value="1"/>
</dbReference>
<dbReference type="GO" id="GO:0035556">
    <property type="term" value="P:intracellular signal transduction"/>
    <property type="evidence" value="ECO:0000318"/>
    <property type="project" value="GO_Central"/>
</dbReference>
<feature type="region of interest" description="Disordered" evidence="3">
    <location>
        <begin position="232"/>
        <end position="260"/>
    </location>
</feature>
<evidence type="ECO:0000256" key="2">
    <source>
        <dbReference type="PROSITE-ProRule" id="PRU00191"/>
    </source>
</evidence>
<name>A0A3B3H4M6_ORYLA</name>
<keyword evidence="1 2" id="KW-0727">SH2 domain</keyword>
<dbReference type="InterPro" id="IPR036860">
    <property type="entry name" value="SH2_dom_sf"/>
</dbReference>
<dbReference type="Ensembl" id="ENSORLT00000043919.1">
    <property type="protein sequence ID" value="ENSORLP00000041180.1"/>
    <property type="gene ID" value="ENSORLG00000000661.2"/>
</dbReference>
<organism evidence="5 6">
    <name type="scientific">Oryzias latipes</name>
    <name type="common">Japanese rice fish</name>
    <name type="synonym">Japanese killifish</name>
    <dbReference type="NCBI Taxonomy" id="8090"/>
    <lineage>
        <taxon>Eukaryota</taxon>
        <taxon>Metazoa</taxon>
        <taxon>Chordata</taxon>
        <taxon>Craniata</taxon>
        <taxon>Vertebrata</taxon>
        <taxon>Euteleostomi</taxon>
        <taxon>Actinopterygii</taxon>
        <taxon>Neopterygii</taxon>
        <taxon>Teleostei</taxon>
        <taxon>Neoteleostei</taxon>
        <taxon>Acanthomorphata</taxon>
        <taxon>Ovalentaria</taxon>
        <taxon>Atherinomorphae</taxon>
        <taxon>Beloniformes</taxon>
        <taxon>Adrianichthyidae</taxon>
        <taxon>Oryziinae</taxon>
        <taxon>Oryzias</taxon>
    </lineage>
</organism>